<keyword evidence="2" id="KW-1185">Reference proteome</keyword>
<dbReference type="EMBL" id="JAVIJF010000029">
    <property type="protein sequence ID" value="MDX8528662.1"/>
    <property type="molecule type" value="Genomic_DNA"/>
</dbReference>
<name>A0ABU4ZTD6_9HYPH</name>
<proteinExistence type="predicted"/>
<dbReference type="RefSeq" id="WP_320236548.1">
    <property type="nucleotide sequence ID" value="NZ_JAVIJF010000029.1"/>
</dbReference>
<sequence>MKKQLVSLRDFLVTGTLGPVRPDMKLVEIAEALGSPDGWNVGEDAPVPLYWFFGNLEISFDNIAPYQINWFQIEGAAQLKGKFETLTKALKLSLDRFDGETKPSELLAAGLWDLEQATVYYAALSDDILLNICAGCVQVHFQVDTRFIGDREAVDYLNASTVSLLVRDVDSRTKVDSIYSYSRPATEEIPGAFNWRSLSGQDYLDLLR</sequence>
<comment type="caution">
    <text evidence="1">The sequence shown here is derived from an EMBL/GenBank/DDBJ whole genome shotgun (WGS) entry which is preliminary data.</text>
</comment>
<evidence type="ECO:0000313" key="2">
    <source>
        <dbReference type="Proteomes" id="UP001276840"/>
    </source>
</evidence>
<organism evidence="1 2">
    <name type="scientific">Mesorhizobium montanum</name>
    <dbReference type="NCBI Taxonomy" id="3072323"/>
    <lineage>
        <taxon>Bacteria</taxon>
        <taxon>Pseudomonadati</taxon>
        <taxon>Pseudomonadota</taxon>
        <taxon>Alphaproteobacteria</taxon>
        <taxon>Hyphomicrobiales</taxon>
        <taxon>Phyllobacteriaceae</taxon>
        <taxon>Mesorhizobium</taxon>
    </lineage>
</organism>
<evidence type="ECO:0000313" key="1">
    <source>
        <dbReference type="EMBL" id="MDX8528662.1"/>
    </source>
</evidence>
<gene>
    <name evidence="1" type="ORF">RFM68_29745</name>
</gene>
<reference evidence="1 2" key="1">
    <citation type="submission" date="2023-08" db="EMBL/GenBank/DDBJ databases">
        <title>Implementing the SeqCode for naming new Mesorhizobium species isolated from Vachellia karroo root nodules.</title>
        <authorList>
            <person name="Van Lill M."/>
        </authorList>
    </citation>
    <scope>NUCLEOTIDE SEQUENCE [LARGE SCALE GENOMIC DNA]</scope>
    <source>
        <strain evidence="1 2">MSK 1335</strain>
    </source>
</reference>
<evidence type="ECO:0008006" key="3">
    <source>
        <dbReference type="Google" id="ProtNLM"/>
    </source>
</evidence>
<accession>A0ABU4ZTD6</accession>
<dbReference type="Proteomes" id="UP001276840">
    <property type="component" value="Unassembled WGS sequence"/>
</dbReference>
<protein>
    <recommendedName>
        <fullName evidence="3">DUF1834 family protein</fullName>
    </recommendedName>
</protein>